<accession>A0A142KAZ0</accession>
<keyword evidence="4" id="KW-1185">Reference proteome</keyword>
<evidence type="ECO:0000256" key="1">
    <source>
        <dbReference type="SAM" id="Coils"/>
    </source>
</evidence>
<feature type="transmembrane region" description="Helical" evidence="2">
    <location>
        <begin position="208"/>
        <end position="229"/>
    </location>
</feature>
<dbReference type="Proteomes" id="UP000201844">
    <property type="component" value="Segment"/>
</dbReference>
<organism evidence="3 4">
    <name type="scientific">Gordonia phage Lucky10</name>
    <dbReference type="NCBI Taxonomy" id="1821557"/>
    <lineage>
        <taxon>Viruses</taxon>
        <taxon>Duplodnaviria</taxon>
        <taxon>Heunggongvirae</taxon>
        <taxon>Uroviricota</taxon>
        <taxon>Caudoviricetes</taxon>
        <taxon>Luckytenvirus</taxon>
        <taxon>Luckytenvirus lucky10</taxon>
    </lineage>
</organism>
<proteinExistence type="predicted"/>
<keyword evidence="2" id="KW-1133">Transmembrane helix</keyword>
<evidence type="ECO:0000313" key="4">
    <source>
        <dbReference type="Proteomes" id="UP000201844"/>
    </source>
</evidence>
<protein>
    <submittedName>
        <fullName evidence="3">Uncharacterized protein</fullName>
    </submittedName>
</protein>
<keyword evidence="2" id="KW-0472">Membrane</keyword>
<feature type="coiled-coil region" evidence="1">
    <location>
        <begin position="166"/>
        <end position="193"/>
    </location>
</feature>
<evidence type="ECO:0000256" key="2">
    <source>
        <dbReference type="SAM" id="Phobius"/>
    </source>
</evidence>
<sequence length="338" mass="36689">MDAHLDAVPYRQRMTGSSMAGKDISLATHTRLGGYIDQLQPMRPFVGYYLIFEIRDSWAVFHNWLDDNSSVTSPARLILGTDEGATTPERQKIFDLFSKWQDDVPPDTGSSDEQNIVLAEKSLELLLAYIRHVAIQLRPETLTGDAPASFSRLRGRVNSLVTSQSLRKSEEAAEEARSATAETREELAKLSSEHLSKTYSGFARSEGAFAWGYNIAAVSLVAGTIYVAVNNPAPANSSLSQTIQHLATFAIVLGLAGFLAKQGSRHRTNATWSRVVSVQLTTLGSYVGGAESAEARDKMRLLVASRAFGSAPDTPSSGDDFSWVQQIVSAIATNRSGS</sequence>
<keyword evidence="2" id="KW-0812">Transmembrane</keyword>
<feature type="transmembrane region" description="Helical" evidence="2">
    <location>
        <begin position="241"/>
        <end position="260"/>
    </location>
</feature>
<dbReference type="EMBL" id="KU963256">
    <property type="protein sequence ID" value="AMS03273.1"/>
    <property type="molecule type" value="Genomic_DNA"/>
</dbReference>
<gene>
    <name evidence="3" type="primary">30</name>
    <name evidence="3" type="ORF">SEA_LUCKY10_30</name>
</gene>
<dbReference type="GeneID" id="29123296"/>
<evidence type="ECO:0000313" key="3">
    <source>
        <dbReference type="EMBL" id="AMS03273.1"/>
    </source>
</evidence>
<dbReference type="RefSeq" id="YP_009304289.1">
    <property type="nucleotide sequence ID" value="NC_031267.1"/>
</dbReference>
<dbReference type="KEGG" id="vg:29123296"/>
<name>A0A142KAZ0_9CAUD</name>
<keyword evidence="1" id="KW-0175">Coiled coil</keyword>
<reference evidence="4" key="1">
    <citation type="submission" date="2016-03" db="EMBL/GenBank/DDBJ databases">
        <authorList>
            <person name="Ploux O."/>
        </authorList>
    </citation>
    <scope>NUCLEOTIDE SEQUENCE [LARGE SCALE GENOMIC DNA]</scope>
</reference>